<keyword evidence="1" id="KW-0812">Transmembrane</keyword>
<keyword evidence="1" id="KW-1133">Transmembrane helix</keyword>
<accession>A0A0L0NYS0</accession>
<keyword evidence="1" id="KW-0472">Membrane</keyword>
<dbReference type="InterPro" id="IPR024338">
    <property type="entry name" value="MID1/Yam8"/>
</dbReference>
<feature type="transmembrane region" description="Helical" evidence="1">
    <location>
        <begin position="21"/>
        <end position="39"/>
    </location>
</feature>
<dbReference type="EMBL" id="LGST01000026">
    <property type="protein sequence ID" value="KND99133.1"/>
    <property type="molecule type" value="Genomic_DNA"/>
</dbReference>
<dbReference type="VEuPathDB" id="FungiDB:B9J08_002725"/>
<protein>
    <recommendedName>
        <fullName evidence="4">Stretch-activated cation channel Mid1</fullName>
    </recommendedName>
</protein>
<evidence type="ECO:0008006" key="4">
    <source>
        <dbReference type="Google" id="ProtNLM"/>
    </source>
</evidence>
<dbReference type="GO" id="GO:0005262">
    <property type="term" value="F:calcium channel activity"/>
    <property type="evidence" value="ECO:0007669"/>
    <property type="project" value="InterPro"/>
</dbReference>
<dbReference type="Proteomes" id="UP000037122">
    <property type="component" value="Unassembled WGS sequence"/>
</dbReference>
<dbReference type="InterPro" id="IPR036790">
    <property type="entry name" value="Frizzled_dom_sf"/>
</dbReference>
<reference evidence="3" key="1">
    <citation type="journal article" date="2015" name="BMC Genomics">
        <title>Draft genome of a commonly misdiagnosed multidrug resistant pathogen Candida auris.</title>
        <authorList>
            <person name="Chatterjee S."/>
            <person name="Alampalli S.V."/>
            <person name="Nageshan R.K."/>
            <person name="Chettiar S.T."/>
            <person name="Joshi S."/>
            <person name="Tatu U.S."/>
        </authorList>
    </citation>
    <scope>NUCLEOTIDE SEQUENCE [LARGE SCALE GENOMIC DNA]</scope>
    <source>
        <strain evidence="3">6684</strain>
    </source>
</reference>
<dbReference type="PANTHER" id="PTHR39142">
    <property type="entry name" value="MID1P"/>
    <property type="match status" value="1"/>
</dbReference>
<evidence type="ECO:0000256" key="1">
    <source>
        <dbReference type="SAM" id="Phobius"/>
    </source>
</evidence>
<evidence type="ECO:0000313" key="3">
    <source>
        <dbReference type="Proteomes" id="UP000037122"/>
    </source>
</evidence>
<dbReference type="Gene3D" id="1.10.2000.10">
    <property type="entry name" value="Frizzled cysteine-rich domain"/>
    <property type="match status" value="1"/>
</dbReference>
<dbReference type="VEuPathDB" id="FungiDB:CJI97_002778"/>
<name>A0A0L0NYS0_CANAR</name>
<dbReference type="PANTHER" id="PTHR39142:SF1">
    <property type="entry name" value="AEL197CP"/>
    <property type="match status" value="1"/>
</dbReference>
<proteinExistence type="predicted"/>
<dbReference type="Pfam" id="PF12929">
    <property type="entry name" value="Mid1"/>
    <property type="match status" value="1"/>
</dbReference>
<dbReference type="VEuPathDB" id="FungiDB:CJJ07_005234"/>
<dbReference type="VEuPathDB" id="FungiDB:CJJ09_001369"/>
<dbReference type="AlphaFoldDB" id="A0A0L0NYS0"/>
<dbReference type="GO" id="GO:0098703">
    <property type="term" value="P:calcium ion import across plasma membrane"/>
    <property type="evidence" value="ECO:0007669"/>
    <property type="project" value="InterPro"/>
</dbReference>
<organism evidence="2 3">
    <name type="scientific">Candidozyma auris</name>
    <name type="common">Yeast</name>
    <name type="synonym">Candida auris</name>
    <dbReference type="NCBI Taxonomy" id="498019"/>
    <lineage>
        <taxon>Eukaryota</taxon>
        <taxon>Fungi</taxon>
        <taxon>Dikarya</taxon>
        <taxon>Ascomycota</taxon>
        <taxon>Saccharomycotina</taxon>
        <taxon>Pichiomycetes</taxon>
        <taxon>Metschnikowiaceae</taxon>
        <taxon>Candidozyma</taxon>
    </lineage>
</organism>
<dbReference type="VEuPathDB" id="FungiDB:CJI96_0000567"/>
<gene>
    <name evidence="2" type="ORF">QG37_03927</name>
</gene>
<comment type="caution">
    <text evidence="2">The sequence shown here is derived from an EMBL/GenBank/DDBJ whole genome shotgun (WGS) entry which is preliminary data.</text>
</comment>
<dbReference type="VEuPathDB" id="FungiDB:QG37_03927"/>
<evidence type="ECO:0000313" key="2">
    <source>
        <dbReference type="EMBL" id="KND99133.1"/>
    </source>
</evidence>
<sequence>MTLASLGTFYKQRIDYNEMKVAFKAWILLQLLGVCLAISDFHVGREIAAYSLDDHSDQLSEVEKALDRGSEGLQEFTPIRNTIKQTELQQYSFSVNTSTGLGAYYEFLIFITGNICDQPDDMLASGNQSLVVYYSFNASMFDNYELGTMVHFENGYFSALADVPISSGEDSILYIGVRAPESTNLTATWSYEIGVSQNDLVYQWDNRSFAQVVDTDDNLALIVTGNLSSKADLKISDFNTSLSNFQLFIYSYEDADHFKYLNSSWCAVRNGPALLSTNNFNTSYTTRGGALRQQFFVGGLNASTKYVGFLVSDFSGSKLGGAVYSKFEFETMSSSACSLIYDLEFCDEVAYSVPALSLDHLAERSSLAGIFDDRAKNLYANFSKALQQIACNTTMDAIYSPIRTCTDCARLYKNWLCSVTIPRCSTRNITGYVERQPNESRNTFITDEIVPPQNYFEVLPCVNVCQAIVRDCPSNFGFHCPRKNESIRLSYFWDIGAEYATCNFLGVPHAVKSGASRASTILWMVPIIIHFLWFI</sequence>